<dbReference type="InterPro" id="IPR006676">
    <property type="entry name" value="tRNA_splic"/>
</dbReference>
<comment type="function">
    <text evidence="4">Constitutes one of the two catalytic subunit of the tRNA-splicing endonuclease complex, a complex responsible for identification and cleavage of the splice sites in pre-tRNA. It cleaves pre-tRNA at the 5'- and 3'-splice sites to release the intron. The products are an intron and two tRNA half-molecules bearing 2',3'-cyclic phosphate and 5'-OH termini. There are no conserved sequences at the splice sites, but the intron is invariably located at the same site in the gene, placing the splice sites an invariant distance from the constant structural features of the tRNA body.</text>
</comment>
<sequence length="413" mass="46496">MSLIVPNRKRGDKKGGARRGENNRIYANPLPLVFSQTESYTSYILDLFGIPNILVNNPSCEGVFDPITRSVWITSSKDSMILWRRGFFGKGDLSRSEPSWYARQVNARKAAGKYMTSEEIREKRRAERKQFKLDRAAAIAQAAAEAEAAFAEGREAAPAVIPSGATWKPQISAVEELPNPSVSLQDDYVEVPEDKLEDIEHLQLTLQEAFFLIWNLDCLSVVDPATVAIIFSHIAFALKCLQSEPMNLQSIWRAFQATYCSPHVPSIVSNACEGRFDNPFLVNYAAYHYYRSLGWVVKGGIKFCVDFLLYKRGPVFHHAECVRGGRSYPLIEDPADQESSPFDLSNSSPFSWSWLSTVNRVNSQVQKTLILTYVTIPAQSRMSPDLIASPACLAHYSVREVVLRRFIPARMRD</sequence>
<feature type="active site" evidence="5">
    <location>
        <position position="367"/>
    </location>
</feature>
<reference evidence="8 9" key="1">
    <citation type="submission" date="2016-03" db="EMBL/GenBank/DDBJ databases">
        <title>Whole genome sequencing of Grifola frondosa 9006-11.</title>
        <authorList>
            <person name="Min B."/>
            <person name="Park H."/>
            <person name="Kim J.-G."/>
            <person name="Cho H."/>
            <person name="Oh Y.-L."/>
            <person name="Kong W.-S."/>
            <person name="Choi I.-G."/>
        </authorList>
    </citation>
    <scope>NUCLEOTIDE SEQUENCE [LARGE SCALE GENOMIC DNA]</scope>
    <source>
        <strain evidence="8 9">9006-11</strain>
    </source>
</reference>
<evidence type="ECO:0000256" key="5">
    <source>
        <dbReference type="PIRSR" id="PIRSR011789-1"/>
    </source>
</evidence>
<dbReference type="GO" id="GO:0000379">
    <property type="term" value="P:tRNA-type intron splice site recognition and cleavage"/>
    <property type="evidence" value="ECO:0007669"/>
    <property type="project" value="TreeGrafter"/>
</dbReference>
<feature type="region of interest" description="Disordered" evidence="6">
    <location>
        <begin position="1"/>
        <end position="22"/>
    </location>
</feature>
<dbReference type="GO" id="GO:0000214">
    <property type="term" value="C:tRNA-intron endonuclease complex"/>
    <property type="evidence" value="ECO:0007669"/>
    <property type="project" value="UniProtKB-UniRule"/>
</dbReference>
<keyword evidence="8" id="KW-0540">Nuclease</keyword>
<evidence type="ECO:0000313" key="8">
    <source>
        <dbReference type="EMBL" id="OBZ73490.1"/>
    </source>
</evidence>
<dbReference type="EC" id="4.6.1.16" evidence="4"/>
<keyword evidence="9" id="KW-1185">Reference proteome</keyword>
<dbReference type="PIRSF" id="PIRSF011789">
    <property type="entry name" value="tRNA_splic_SEN2"/>
    <property type="match status" value="1"/>
</dbReference>
<dbReference type="Gene3D" id="3.40.1350.10">
    <property type="match status" value="1"/>
</dbReference>
<evidence type="ECO:0000313" key="9">
    <source>
        <dbReference type="Proteomes" id="UP000092993"/>
    </source>
</evidence>
<gene>
    <name evidence="8" type="primary">sen2</name>
    <name evidence="8" type="ORF">A0H81_05827</name>
</gene>
<feature type="compositionally biased region" description="Basic and acidic residues" evidence="6">
    <location>
        <begin position="13"/>
        <end position="22"/>
    </location>
</feature>
<comment type="caution">
    <text evidence="8">The sequence shown here is derived from an EMBL/GenBank/DDBJ whole genome shotgun (WGS) entry which is preliminary data.</text>
</comment>
<name>A0A1C7M990_GRIFR</name>
<accession>A0A1C7M990</accession>
<evidence type="ECO:0000256" key="2">
    <source>
        <dbReference type="ARBA" id="ARBA00022694"/>
    </source>
</evidence>
<protein>
    <recommendedName>
        <fullName evidence="4">tRNA-splicing endonuclease subunit Sen2</fullName>
        <ecNumber evidence="4">4.6.1.16</ecNumber>
    </recommendedName>
</protein>
<keyword evidence="8" id="KW-0255">Endonuclease</keyword>
<dbReference type="InterPro" id="IPR036167">
    <property type="entry name" value="tRNA_intron_Endo_cat-like_sf"/>
</dbReference>
<dbReference type="PANTHER" id="PTHR21227:SF0">
    <property type="entry name" value="TRNA-SPLICING ENDONUCLEASE SUBUNIT SEN2"/>
    <property type="match status" value="1"/>
</dbReference>
<organism evidence="8 9">
    <name type="scientific">Grifola frondosa</name>
    <name type="common">Maitake</name>
    <name type="synonym">Polyporus frondosus</name>
    <dbReference type="NCBI Taxonomy" id="5627"/>
    <lineage>
        <taxon>Eukaryota</taxon>
        <taxon>Fungi</taxon>
        <taxon>Dikarya</taxon>
        <taxon>Basidiomycota</taxon>
        <taxon>Agaricomycotina</taxon>
        <taxon>Agaricomycetes</taxon>
        <taxon>Polyporales</taxon>
        <taxon>Grifolaceae</taxon>
        <taxon>Grifola</taxon>
    </lineage>
</organism>
<dbReference type="CDD" id="cd22363">
    <property type="entry name" value="tRNA-intron_lyase_C"/>
    <property type="match status" value="1"/>
</dbReference>
<evidence type="ECO:0000256" key="3">
    <source>
        <dbReference type="ARBA" id="ARBA00023239"/>
    </source>
</evidence>
<proteinExistence type="inferred from homology"/>
<keyword evidence="8" id="KW-0378">Hydrolase</keyword>
<dbReference type="SUPFAM" id="SSF53032">
    <property type="entry name" value="tRNA-intron endonuclease catalytic domain-like"/>
    <property type="match status" value="1"/>
</dbReference>
<dbReference type="STRING" id="5627.A0A1C7M990"/>
<evidence type="ECO:0000256" key="4">
    <source>
        <dbReference type="PIRNR" id="PIRNR011789"/>
    </source>
</evidence>
<dbReference type="InterPro" id="IPR016589">
    <property type="entry name" value="tRNA_splic_SEN2"/>
</dbReference>
<dbReference type="GO" id="GO:0000213">
    <property type="term" value="F:tRNA-intron lyase activity"/>
    <property type="evidence" value="ECO:0007669"/>
    <property type="project" value="UniProtKB-UniRule"/>
</dbReference>
<dbReference type="Pfam" id="PF01974">
    <property type="entry name" value="tRNA_int_endo"/>
    <property type="match status" value="1"/>
</dbReference>
<dbReference type="OMA" id="AFYPNNP"/>
<dbReference type="AlphaFoldDB" id="A0A1C7M990"/>
<evidence type="ECO:0000256" key="6">
    <source>
        <dbReference type="SAM" id="MobiDB-lite"/>
    </source>
</evidence>
<dbReference type="Proteomes" id="UP000092993">
    <property type="component" value="Unassembled WGS sequence"/>
</dbReference>
<dbReference type="GO" id="GO:0003676">
    <property type="term" value="F:nucleic acid binding"/>
    <property type="evidence" value="ECO:0007669"/>
    <property type="project" value="InterPro"/>
</dbReference>
<keyword evidence="3 4" id="KW-0456">Lyase</keyword>
<evidence type="ECO:0000259" key="7">
    <source>
        <dbReference type="Pfam" id="PF01974"/>
    </source>
</evidence>
<dbReference type="InterPro" id="IPR006677">
    <property type="entry name" value="tRNA_intron_Endonuc_cat-like"/>
</dbReference>
<dbReference type="PANTHER" id="PTHR21227">
    <property type="entry name" value="TRNA-SPLICING ENDONUCLEASE SUBUNIT SEN2"/>
    <property type="match status" value="1"/>
</dbReference>
<evidence type="ECO:0000256" key="1">
    <source>
        <dbReference type="ARBA" id="ARBA00008078"/>
    </source>
</evidence>
<dbReference type="InterPro" id="IPR011856">
    <property type="entry name" value="tRNA_endonuc-like_dom_sf"/>
</dbReference>
<feature type="active site" evidence="5">
    <location>
        <position position="310"/>
    </location>
</feature>
<feature type="domain" description="tRNA intron endonuclease catalytic" evidence="7">
    <location>
        <begin position="280"/>
        <end position="322"/>
    </location>
</feature>
<dbReference type="EMBL" id="LUGG01000006">
    <property type="protein sequence ID" value="OBZ73490.1"/>
    <property type="molecule type" value="Genomic_DNA"/>
</dbReference>
<comment type="similarity">
    <text evidence="1 4">Belongs to the tRNA-intron endonuclease family.</text>
</comment>
<dbReference type="OrthoDB" id="10249562at2759"/>
<feature type="active site" evidence="5">
    <location>
        <position position="318"/>
    </location>
</feature>
<dbReference type="GO" id="GO:0005737">
    <property type="term" value="C:cytoplasm"/>
    <property type="evidence" value="ECO:0007669"/>
    <property type="project" value="TreeGrafter"/>
</dbReference>
<keyword evidence="2 4" id="KW-0819">tRNA processing</keyword>